<organism evidence="4">
    <name type="scientific">marine metagenome</name>
    <dbReference type="NCBI Taxonomy" id="408172"/>
    <lineage>
        <taxon>unclassified sequences</taxon>
        <taxon>metagenomes</taxon>
        <taxon>ecological metagenomes</taxon>
    </lineage>
</organism>
<dbReference type="InterPro" id="IPR032095">
    <property type="entry name" value="Sacchrp_dh-like_C"/>
</dbReference>
<dbReference type="SUPFAM" id="SSF55347">
    <property type="entry name" value="Glyceraldehyde-3-phosphate dehydrogenase-like, C-terminal domain"/>
    <property type="match status" value="1"/>
</dbReference>
<feature type="non-terminal residue" evidence="4">
    <location>
        <position position="1"/>
    </location>
</feature>
<proteinExistence type="predicted"/>
<dbReference type="AlphaFoldDB" id="A0A382VPT7"/>
<dbReference type="GO" id="GO:0016491">
    <property type="term" value="F:oxidoreductase activity"/>
    <property type="evidence" value="ECO:0007669"/>
    <property type="project" value="UniProtKB-KW"/>
</dbReference>
<gene>
    <name evidence="4" type="ORF">METZ01_LOCUS400879</name>
</gene>
<dbReference type="InterPro" id="IPR051168">
    <property type="entry name" value="AASS"/>
</dbReference>
<dbReference type="PANTHER" id="PTHR11133">
    <property type="entry name" value="SACCHAROPINE DEHYDROGENASE"/>
    <property type="match status" value="1"/>
</dbReference>
<dbReference type="Gene3D" id="3.30.360.10">
    <property type="entry name" value="Dihydrodipicolinate Reductase, domain 2"/>
    <property type="match status" value="1"/>
</dbReference>
<evidence type="ECO:0008006" key="5">
    <source>
        <dbReference type="Google" id="ProtNLM"/>
    </source>
</evidence>
<dbReference type="EMBL" id="UINC01153348">
    <property type="protein sequence ID" value="SVD48025.1"/>
    <property type="molecule type" value="Genomic_DNA"/>
</dbReference>
<sequence length="277" mass="30827">IGAGKIGKTIATYLRSADFQVKIADVEQRDIDGYVHLDASDISALTKFVESVDIVVSATLYYLNIGIADVCAKTNTAYFDLTEDTDVSEHIRKLNTKAFMLPQSGLAPGAVNIIASDLIKKFDNVHKVKMRVGALPKYPTNAMAYYLTWSTDGLINEYVNDCDILANYKHIKAQPLDGLEQIYIDGNRYEAFNTSGGSASMCSTFAETVRSLSYKTIRYPGHQASMKFLLDDLNLKHNKKKFVYLFDQEVPYTTADVVVMLVSVIGEKDGTLLEKTW</sequence>
<dbReference type="SUPFAM" id="SSF51735">
    <property type="entry name" value="NAD(P)-binding Rossmann-fold domains"/>
    <property type="match status" value="1"/>
</dbReference>
<accession>A0A382VPT7</accession>
<dbReference type="PANTHER" id="PTHR11133:SF22">
    <property type="entry name" value="ALPHA-AMINOADIPIC SEMIALDEHYDE SYNTHASE, MITOCHONDRIAL"/>
    <property type="match status" value="1"/>
</dbReference>
<dbReference type="InterPro" id="IPR036291">
    <property type="entry name" value="NAD(P)-bd_dom_sf"/>
</dbReference>
<evidence type="ECO:0000313" key="4">
    <source>
        <dbReference type="EMBL" id="SVD48025.1"/>
    </source>
</evidence>
<dbReference type="Gene3D" id="3.40.50.720">
    <property type="entry name" value="NAD(P)-binding Rossmann-like Domain"/>
    <property type="match status" value="1"/>
</dbReference>
<name>A0A382VPT7_9ZZZZ</name>
<dbReference type="Pfam" id="PF03435">
    <property type="entry name" value="Sacchrp_dh_NADP"/>
    <property type="match status" value="1"/>
</dbReference>
<evidence type="ECO:0000256" key="1">
    <source>
        <dbReference type="ARBA" id="ARBA00023002"/>
    </source>
</evidence>
<protein>
    <recommendedName>
        <fullName evidence="5">Saccharopine dehydrogenase NADP binding domain-containing protein</fullName>
    </recommendedName>
</protein>
<evidence type="ECO:0000259" key="3">
    <source>
        <dbReference type="Pfam" id="PF16653"/>
    </source>
</evidence>
<dbReference type="Pfam" id="PF16653">
    <property type="entry name" value="Sacchrp_dh_C"/>
    <property type="match status" value="1"/>
</dbReference>
<feature type="domain" description="Saccharopine dehydrogenase-like C-terminal" evidence="3">
    <location>
        <begin position="105"/>
        <end position="239"/>
    </location>
</feature>
<dbReference type="InterPro" id="IPR005097">
    <property type="entry name" value="Sacchrp_dh_NADP-bd"/>
</dbReference>
<reference evidence="4" key="1">
    <citation type="submission" date="2018-05" db="EMBL/GenBank/DDBJ databases">
        <authorList>
            <person name="Lanie J.A."/>
            <person name="Ng W.-L."/>
            <person name="Kazmierczak K.M."/>
            <person name="Andrzejewski T.M."/>
            <person name="Davidsen T.M."/>
            <person name="Wayne K.J."/>
            <person name="Tettelin H."/>
            <person name="Glass J.I."/>
            <person name="Rusch D."/>
            <person name="Podicherti R."/>
            <person name="Tsui H.-C.T."/>
            <person name="Winkler M.E."/>
        </authorList>
    </citation>
    <scope>NUCLEOTIDE SEQUENCE</scope>
</reference>
<feature type="domain" description="Saccharopine dehydrogenase NADP binding" evidence="2">
    <location>
        <begin position="1"/>
        <end position="95"/>
    </location>
</feature>
<keyword evidence="1" id="KW-0560">Oxidoreductase</keyword>
<evidence type="ECO:0000259" key="2">
    <source>
        <dbReference type="Pfam" id="PF03435"/>
    </source>
</evidence>